<gene>
    <name evidence="1" type="ORF">HJG59_010772</name>
</gene>
<dbReference type="EMBL" id="JACASF010000005">
    <property type="protein sequence ID" value="KAF6477866.1"/>
    <property type="molecule type" value="Genomic_DNA"/>
</dbReference>
<organism evidence="1 2">
    <name type="scientific">Molossus molossus</name>
    <name type="common">Pallas' mastiff bat</name>
    <name type="synonym">Vespertilio molossus</name>
    <dbReference type="NCBI Taxonomy" id="27622"/>
    <lineage>
        <taxon>Eukaryota</taxon>
        <taxon>Metazoa</taxon>
        <taxon>Chordata</taxon>
        <taxon>Craniata</taxon>
        <taxon>Vertebrata</taxon>
        <taxon>Euteleostomi</taxon>
        <taxon>Mammalia</taxon>
        <taxon>Eutheria</taxon>
        <taxon>Laurasiatheria</taxon>
        <taxon>Chiroptera</taxon>
        <taxon>Yangochiroptera</taxon>
        <taxon>Molossidae</taxon>
        <taxon>Molossus</taxon>
    </lineage>
</organism>
<comment type="caution">
    <text evidence="1">The sequence shown here is derived from an EMBL/GenBank/DDBJ whole genome shotgun (WGS) entry which is preliminary data.</text>
</comment>
<protein>
    <submittedName>
        <fullName evidence="1">Uncharacterized protein</fullName>
    </submittedName>
</protein>
<keyword evidence="2" id="KW-1185">Reference proteome</keyword>
<sequence length="194" mass="21432">MIKIRILFLEICNSFSEIRRDLWSSYFYCKSNSLEKIVICRKALFSITAPCEVEHTVHRAAAGGEGAPRGKLGRARSVLVRFSTVSLGLSGHHAGPLAPWAQQHSSVLLLPFGRRTPRGPRGQQSGRADACGLVHAEETVRWCWMLFPRSTWVGLCPWPLELIRPSGLQSLTGVPSSLRGHLDPASTQNGSQYL</sequence>
<dbReference type="Proteomes" id="UP000550707">
    <property type="component" value="Unassembled WGS sequence"/>
</dbReference>
<proteinExistence type="predicted"/>
<dbReference type="AlphaFoldDB" id="A0A7J8HZQ3"/>
<evidence type="ECO:0000313" key="1">
    <source>
        <dbReference type="EMBL" id="KAF6477866.1"/>
    </source>
</evidence>
<name>A0A7J8HZQ3_MOLMO</name>
<accession>A0A7J8HZQ3</accession>
<dbReference type="InParanoid" id="A0A7J8HZQ3"/>
<reference evidence="1 2" key="1">
    <citation type="journal article" date="2020" name="Nature">
        <title>Six reference-quality genomes reveal evolution of bat adaptations.</title>
        <authorList>
            <person name="Jebb D."/>
            <person name="Huang Z."/>
            <person name="Pippel M."/>
            <person name="Hughes G.M."/>
            <person name="Lavrichenko K."/>
            <person name="Devanna P."/>
            <person name="Winkler S."/>
            <person name="Jermiin L.S."/>
            <person name="Skirmuntt E.C."/>
            <person name="Katzourakis A."/>
            <person name="Burkitt-Gray L."/>
            <person name="Ray D.A."/>
            <person name="Sullivan K.A.M."/>
            <person name="Roscito J.G."/>
            <person name="Kirilenko B.M."/>
            <person name="Davalos L.M."/>
            <person name="Corthals A.P."/>
            <person name="Power M.L."/>
            <person name="Jones G."/>
            <person name="Ransome R.D."/>
            <person name="Dechmann D.K.N."/>
            <person name="Locatelli A.G."/>
            <person name="Puechmaille S.J."/>
            <person name="Fedrigo O."/>
            <person name="Jarvis E.D."/>
            <person name="Hiller M."/>
            <person name="Vernes S.C."/>
            <person name="Myers E.W."/>
            <person name="Teeling E.C."/>
        </authorList>
    </citation>
    <scope>NUCLEOTIDE SEQUENCE [LARGE SCALE GENOMIC DNA]</scope>
    <source>
        <strain evidence="1">MMolMol1</strain>
        <tissue evidence="1">Muscle</tissue>
    </source>
</reference>
<evidence type="ECO:0000313" key="2">
    <source>
        <dbReference type="Proteomes" id="UP000550707"/>
    </source>
</evidence>